<protein>
    <submittedName>
        <fullName evidence="7">Putative aspartic protease At2g35615</fullName>
    </submittedName>
</protein>
<proteinExistence type="inferred from homology"/>
<evidence type="ECO:0000256" key="2">
    <source>
        <dbReference type="ARBA" id="ARBA00022670"/>
    </source>
</evidence>
<accession>A0A1D1XY23</accession>
<feature type="non-terminal residue" evidence="7">
    <location>
        <position position="1"/>
    </location>
</feature>
<evidence type="ECO:0000256" key="5">
    <source>
        <dbReference type="ARBA" id="ARBA00023180"/>
    </source>
</evidence>
<keyword evidence="2 7" id="KW-0645">Protease</keyword>
<dbReference type="Gene3D" id="2.40.70.10">
    <property type="entry name" value="Acid Proteases"/>
    <property type="match status" value="2"/>
</dbReference>
<evidence type="ECO:0000313" key="7">
    <source>
        <dbReference type="EMBL" id="JAT47241.1"/>
    </source>
</evidence>
<dbReference type="InterPro" id="IPR051708">
    <property type="entry name" value="Plant_Aspart_Prot_A1"/>
</dbReference>
<evidence type="ECO:0000256" key="1">
    <source>
        <dbReference type="ARBA" id="ARBA00007447"/>
    </source>
</evidence>
<evidence type="ECO:0000259" key="6">
    <source>
        <dbReference type="PROSITE" id="PS51767"/>
    </source>
</evidence>
<dbReference type="EMBL" id="GDJX01020695">
    <property type="protein sequence ID" value="JAT47241.1"/>
    <property type="molecule type" value="Transcribed_RNA"/>
</dbReference>
<dbReference type="GO" id="GO:0006508">
    <property type="term" value="P:proteolysis"/>
    <property type="evidence" value="ECO:0007669"/>
    <property type="project" value="UniProtKB-KW"/>
</dbReference>
<dbReference type="InterPro" id="IPR021109">
    <property type="entry name" value="Peptidase_aspartic_dom_sf"/>
</dbReference>
<evidence type="ECO:0000256" key="3">
    <source>
        <dbReference type="ARBA" id="ARBA00022750"/>
    </source>
</evidence>
<dbReference type="SUPFAM" id="SSF50630">
    <property type="entry name" value="Acid proteases"/>
    <property type="match status" value="1"/>
</dbReference>
<organism evidence="7">
    <name type="scientific">Anthurium amnicola</name>
    <dbReference type="NCBI Taxonomy" id="1678845"/>
    <lineage>
        <taxon>Eukaryota</taxon>
        <taxon>Viridiplantae</taxon>
        <taxon>Streptophyta</taxon>
        <taxon>Embryophyta</taxon>
        <taxon>Tracheophyta</taxon>
        <taxon>Spermatophyta</taxon>
        <taxon>Magnoliopsida</taxon>
        <taxon>Liliopsida</taxon>
        <taxon>Araceae</taxon>
        <taxon>Pothoideae</taxon>
        <taxon>Potheae</taxon>
        <taxon>Anthurium</taxon>
    </lineage>
</organism>
<keyword evidence="3" id="KW-0064">Aspartyl protease</keyword>
<sequence length="470" mass="50204">LTLFFICEPPLGHLPLQGWSWLAPAATILTIQAMASPSPALSLLLLSSLLAHLVVSPCHATGDDGISIDLHHRDTFHPSQQLSLPERVSAAVRRSAARIEHFNLMAAEVSLVAIPGFSASSRLIPASYEYLMVLSMGTPPVTVFASPDTGSDLIWTKCAPCSSCTHRDYNHRRSPTYRYLPCSSAMCLELGVLAGCGARHNTCPYNVTYGDDSSAAGVMATETFTFTSGHRRRVSVPGVVFGCSHQMAGLFNAGLVGIGRGPLSLISQLGSSIRGRFSYCLVPIARSGSSSRFNLGAAATVTGRNVVTTPLVEGFPSTFDYVVLRYVAVGAGGEARRAELAVALDSGTAVTYLPRRLVRQLEADLAARIRLPMVPDPEGQLHLCYRPRSPSEVAAFPDVVFGFAEGRVVLKPENTFVPSKDGVVCLAIMASPGFGPEVFIYGNFAMQNFHVGIDRGKNTVSFAPADCTQL</sequence>
<reference evidence="7" key="1">
    <citation type="submission" date="2015-07" db="EMBL/GenBank/DDBJ databases">
        <title>Transcriptome Assembly of Anthurium amnicola.</title>
        <authorList>
            <person name="Suzuki J."/>
        </authorList>
    </citation>
    <scope>NUCLEOTIDE SEQUENCE</scope>
</reference>
<dbReference type="PANTHER" id="PTHR47967">
    <property type="entry name" value="OS07G0603500 PROTEIN-RELATED"/>
    <property type="match status" value="1"/>
</dbReference>
<gene>
    <name evidence="7" type="primary">At2g35615_1</name>
    <name evidence="7" type="ORF">g.39483</name>
</gene>
<dbReference type="Pfam" id="PF14543">
    <property type="entry name" value="TAXi_N"/>
    <property type="match status" value="1"/>
</dbReference>
<dbReference type="CDD" id="cd05476">
    <property type="entry name" value="pepsin_A_like_plant"/>
    <property type="match status" value="1"/>
</dbReference>
<dbReference type="PANTHER" id="PTHR47967:SF128">
    <property type="entry name" value="ASPARTIC PROTEINASE CDR1-LIKE"/>
    <property type="match status" value="1"/>
</dbReference>
<dbReference type="Pfam" id="PF14541">
    <property type="entry name" value="TAXi_C"/>
    <property type="match status" value="1"/>
</dbReference>
<dbReference type="InterPro" id="IPR032799">
    <property type="entry name" value="TAXi_C"/>
</dbReference>
<dbReference type="InterPro" id="IPR034161">
    <property type="entry name" value="Pepsin-like_plant"/>
</dbReference>
<keyword evidence="5" id="KW-0325">Glycoprotein</keyword>
<evidence type="ECO:0000256" key="4">
    <source>
        <dbReference type="ARBA" id="ARBA00022801"/>
    </source>
</evidence>
<comment type="similarity">
    <text evidence="1">Belongs to the peptidase A1 family.</text>
</comment>
<name>A0A1D1XY23_9ARAE</name>
<dbReference type="PROSITE" id="PS51767">
    <property type="entry name" value="PEPTIDASE_A1"/>
    <property type="match status" value="1"/>
</dbReference>
<dbReference type="InterPro" id="IPR033121">
    <property type="entry name" value="PEPTIDASE_A1"/>
</dbReference>
<dbReference type="GO" id="GO:0004190">
    <property type="term" value="F:aspartic-type endopeptidase activity"/>
    <property type="evidence" value="ECO:0007669"/>
    <property type="project" value="UniProtKB-KW"/>
</dbReference>
<feature type="domain" description="Peptidase A1" evidence="6">
    <location>
        <begin position="130"/>
        <end position="463"/>
    </location>
</feature>
<dbReference type="InterPro" id="IPR032861">
    <property type="entry name" value="TAXi_N"/>
</dbReference>
<dbReference type="GO" id="GO:0005576">
    <property type="term" value="C:extracellular region"/>
    <property type="evidence" value="ECO:0007669"/>
    <property type="project" value="TreeGrafter"/>
</dbReference>
<dbReference type="AlphaFoldDB" id="A0A1D1XY23"/>
<keyword evidence="4" id="KW-0378">Hydrolase</keyword>